<feature type="region of interest" description="Disordered" evidence="2">
    <location>
        <begin position="106"/>
        <end position="155"/>
    </location>
</feature>
<dbReference type="InterPro" id="IPR026870">
    <property type="entry name" value="Zinc_ribbon_dom"/>
</dbReference>
<proteinExistence type="predicted"/>
<feature type="transmembrane region" description="Helical" evidence="3">
    <location>
        <begin position="824"/>
        <end position="846"/>
    </location>
</feature>
<dbReference type="Pfam" id="PF13240">
    <property type="entry name" value="Zn_Ribbon_1"/>
    <property type="match status" value="1"/>
</dbReference>
<dbReference type="AlphaFoldDB" id="A0A926E5J1"/>
<dbReference type="Proteomes" id="UP000610862">
    <property type="component" value="Unassembled WGS sequence"/>
</dbReference>
<feature type="compositionally biased region" description="Basic and acidic residues" evidence="2">
    <location>
        <begin position="146"/>
        <end position="155"/>
    </location>
</feature>
<feature type="compositionally biased region" description="Polar residues" evidence="2">
    <location>
        <begin position="128"/>
        <end position="142"/>
    </location>
</feature>
<keyword evidence="3" id="KW-1133">Transmembrane helix</keyword>
<dbReference type="EMBL" id="JACRTA010000001">
    <property type="protein sequence ID" value="MBC8567727.1"/>
    <property type="molecule type" value="Genomic_DNA"/>
</dbReference>
<evidence type="ECO:0000256" key="2">
    <source>
        <dbReference type="SAM" id="MobiDB-lite"/>
    </source>
</evidence>
<feature type="region of interest" description="Disordered" evidence="2">
    <location>
        <begin position="22"/>
        <end position="67"/>
    </location>
</feature>
<feature type="domain" description="Zinc-ribbon" evidence="4">
    <location>
        <begin position="2"/>
        <end position="24"/>
    </location>
</feature>
<gene>
    <name evidence="5" type="ORF">H8692_02975</name>
</gene>
<protein>
    <submittedName>
        <fullName evidence="5">Zinc-ribbon domain-containing protein</fullName>
    </submittedName>
</protein>
<comment type="caution">
    <text evidence="5">The sequence shown here is derived from an EMBL/GenBank/DDBJ whole genome shotgun (WGS) entry which is preliminary data.</text>
</comment>
<dbReference type="RefSeq" id="WP_187524958.1">
    <property type="nucleotide sequence ID" value="NZ_JACRTA010000001.1"/>
</dbReference>
<dbReference type="PANTHER" id="PTHR38758:SF1">
    <property type="entry name" value="PROTEIN, PUTATIVE-RELATED"/>
    <property type="match status" value="1"/>
</dbReference>
<evidence type="ECO:0000313" key="6">
    <source>
        <dbReference type="Proteomes" id="UP000610862"/>
    </source>
</evidence>
<name>A0A926E5J1_9FIRM</name>
<accession>A0A926E5J1</accession>
<evidence type="ECO:0000256" key="1">
    <source>
        <dbReference type="SAM" id="Coils"/>
    </source>
</evidence>
<feature type="compositionally biased region" description="Polar residues" evidence="2">
    <location>
        <begin position="23"/>
        <end position="42"/>
    </location>
</feature>
<keyword evidence="6" id="KW-1185">Reference proteome</keyword>
<feature type="compositionally biased region" description="Basic and acidic residues" evidence="2">
    <location>
        <begin position="769"/>
        <end position="791"/>
    </location>
</feature>
<sequence>MYCKNCGNEIADGSKFCSHCGSPVTTEAPQQHSASAAITSEETVPVKSQVPSAEPETDVTADDAPRKPVFEEFQWNVEDYPARAVEKTEDIDFDWSADPREIPDTIDRSVVSESVSNTAESDDGKAQQMYSQSAVSGQQKISSDARITEDDNKPLSAADRIDKFYTFNRKNEEFQQLLNKEYEKVKSGNSIKHELSKAEELANQKFESIPEDSSMEAFLEREGIVKPYQPKAFESDVLQRIEAQEAEKEAKRLEEEARLAAIEEARKEAEAEAQKKAAEEARIAAEEEAKKKIEEEARVRAEEARIAAEQEAARKAQEAARLKAEEEAKIAAEAEAKKKAEEEAARLQEIARRKAEEEAKLAEEARIKAEAEAKLKAEEEARLKAEEEAKMKAEAEAKVKAAEEARLKAEADLKAAQEAAKIRAQQEARLAAEAEAKFKAEQERKQLEAIEAQKRLEEQRRKIAEEANQAVAQEEVRKVIEQTARMRDEEAAKIRATVAAMRDGIDNIRESSVSREVEEAHQATKNQINEMANARHTFFAELEADDIKAAAEAEIKDAKTVTGRETMLSDKDLVHTRTVDKAAIMAGLSDDTIVASKKANPAPESDEEFFDSLDNAAGEVEELQTIDVIENENPAQEPEEISQSSDPQPIDFKKETDAETVEDNVDDLLLQFESVNHLENPQSSETEEFKMSDTIQAGNLGETFKTEEKPGLNETVVMPRDEEFSKAASTNDFDNYGNEEAADYIKKHGKNSMDDFYGDGFYGEEDDSQLSKKELRRREKEQKRLEKEKAKEAKILAKRDADFDNVSSEDADDEREHRGGKGRLALKIVLVILIVILAVEVVGMGVRFIAPQSKAAEFIDNQLNKVIHLITGDDTEYSVIAAQVRTEPMEDKTDLINSQKDKNTDKNIKSIVYSSDLGYDDERDGKVSDLVLSQPMTQVEWGKDEDNYPVYYDEQVIGEIIAFESNKVNLMNKGDEKVLDMIKSDTKFYTEVAALKDKKTSGTFEELEIGEIRQAGKNYYVWVRETIGGSTEEKVYVIYPEKEFVMKISACYVV</sequence>
<dbReference type="PANTHER" id="PTHR38758">
    <property type="entry name" value="PUTATIVE-RELATED"/>
    <property type="match status" value="1"/>
</dbReference>
<evidence type="ECO:0000256" key="3">
    <source>
        <dbReference type="SAM" id="Phobius"/>
    </source>
</evidence>
<organism evidence="5 6">
    <name type="scientific">Lentihominibacter hominis</name>
    <dbReference type="NCBI Taxonomy" id="2763645"/>
    <lineage>
        <taxon>Bacteria</taxon>
        <taxon>Bacillati</taxon>
        <taxon>Bacillota</taxon>
        <taxon>Clostridia</taxon>
        <taxon>Peptostreptococcales</taxon>
        <taxon>Anaerovoracaceae</taxon>
        <taxon>Lentihominibacter</taxon>
    </lineage>
</organism>
<keyword evidence="3" id="KW-0472">Membrane</keyword>
<feature type="coiled-coil region" evidence="1">
    <location>
        <begin position="236"/>
        <end position="476"/>
    </location>
</feature>
<keyword evidence="1" id="KW-0175">Coiled coil</keyword>
<evidence type="ECO:0000259" key="4">
    <source>
        <dbReference type="Pfam" id="PF13240"/>
    </source>
</evidence>
<reference evidence="5" key="1">
    <citation type="submission" date="2020-08" db="EMBL/GenBank/DDBJ databases">
        <title>Genome public.</title>
        <authorList>
            <person name="Liu C."/>
            <person name="Sun Q."/>
        </authorList>
    </citation>
    <scope>NUCLEOTIDE SEQUENCE</scope>
    <source>
        <strain evidence="5">NSJ-24</strain>
    </source>
</reference>
<feature type="region of interest" description="Disordered" evidence="2">
    <location>
        <begin position="768"/>
        <end position="791"/>
    </location>
</feature>
<keyword evidence="3" id="KW-0812">Transmembrane</keyword>
<evidence type="ECO:0000313" key="5">
    <source>
        <dbReference type="EMBL" id="MBC8567727.1"/>
    </source>
</evidence>